<keyword evidence="2" id="KW-1185">Reference proteome</keyword>
<evidence type="ECO:0000313" key="1">
    <source>
        <dbReference type="EMBL" id="MYN19750.1"/>
    </source>
</evidence>
<dbReference type="AlphaFoldDB" id="A0A845HLX3"/>
<evidence type="ECO:0000313" key="2">
    <source>
        <dbReference type="Proteomes" id="UP000484875"/>
    </source>
</evidence>
<reference evidence="1 2" key="1">
    <citation type="submission" date="2019-12" db="EMBL/GenBank/DDBJ databases">
        <title>Novel species isolated from a subtropical stream in China.</title>
        <authorList>
            <person name="Lu H."/>
        </authorList>
    </citation>
    <scope>NUCLEOTIDE SEQUENCE [LARGE SCALE GENOMIC DNA]</scope>
    <source>
        <strain evidence="1 2">FT107W</strain>
    </source>
</reference>
<protein>
    <submittedName>
        <fullName evidence="1">Uncharacterized protein</fullName>
    </submittedName>
</protein>
<sequence>MCDQELDVSKYESVPHPIAKLLGRTVTIGLAHSDIDYFKAIGDEIGLSLEQVMQIYLRNIVYTGYKVEIDMPNEQQEMPRAAVGESL</sequence>
<organism evidence="1 2">
    <name type="scientific">Duganella vulcania</name>
    <dbReference type="NCBI Taxonomy" id="2692166"/>
    <lineage>
        <taxon>Bacteria</taxon>
        <taxon>Pseudomonadati</taxon>
        <taxon>Pseudomonadota</taxon>
        <taxon>Betaproteobacteria</taxon>
        <taxon>Burkholderiales</taxon>
        <taxon>Oxalobacteraceae</taxon>
        <taxon>Telluria group</taxon>
        <taxon>Duganella</taxon>
    </lineage>
</organism>
<proteinExistence type="predicted"/>
<accession>A0A845HLX3</accession>
<gene>
    <name evidence="1" type="ORF">GTP81_23680</name>
</gene>
<dbReference type="RefSeq" id="WP_161092148.1">
    <property type="nucleotide sequence ID" value="NZ_WWCV01000053.1"/>
</dbReference>
<comment type="caution">
    <text evidence="1">The sequence shown here is derived from an EMBL/GenBank/DDBJ whole genome shotgun (WGS) entry which is preliminary data.</text>
</comment>
<dbReference type="Proteomes" id="UP000484875">
    <property type="component" value="Unassembled WGS sequence"/>
</dbReference>
<name>A0A845HLX3_9BURK</name>
<dbReference type="EMBL" id="WWCV01000053">
    <property type="protein sequence ID" value="MYN19750.1"/>
    <property type="molecule type" value="Genomic_DNA"/>
</dbReference>